<proteinExistence type="predicted"/>
<dbReference type="EMBL" id="JAMSHJ010000001">
    <property type="protein sequence ID" value="KAI5447457.1"/>
    <property type="molecule type" value="Genomic_DNA"/>
</dbReference>
<reference evidence="1 2" key="1">
    <citation type="journal article" date="2022" name="Nat. Genet.">
        <title>Improved pea reference genome and pan-genome highlight genomic features and evolutionary characteristics.</title>
        <authorList>
            <person name="Yang T."/>
            <person name="Liu R."/>
            <person name="Luo Y."/>
            <person name="Hu S."/>
            <person name="Wang D."/>
            <person name="Wang C."/>
            <person name="Pandey M.K."/>
            <person name="Ge S."/>
            <person name="Xu Q."/>
            <person name="Li N."/>
            <person name="Li G."/>
            <person name="Huang Y."/>
            <person name="Saxena R.K."/>
            <person name="Ji Y."/>
            <person name="Li M."/>
            <person name="Yan X."/>
            <person name="He Y."/>
            <person name="Liu Y."/>
            <person name="Wang X."/>
            <person name="Xiang C."/>
            <person name="Varshney R.K."/>
            <person name="Ding H."/>
            <person name="Gao S."/>
            <person name="Zong X."/>
        </authorList>
    </citation>
    <scope>NUCLEOTIDE SEQUENCE [LARGE SCALE GENOMIC DNA]</scope>
    <source>
        <strain evidence="1 2">cv. Zhongwan 6</strain>
    </source>
</reference>
<gene>
    <name evidence="1" type="ORF">KIW84_015060</name>
</gene>
<dbReference type="SUPFAM" id="SSF47576">
    <property type="entry name" value="Calponin-homology domain, CH-domain"/>
    <property type="match status" value="1"/>
</dbReference>
<evidence type="ECO:0000313" key="1">
    <source>
        <dbReference type="EMBL" id="KAI5447457.1"/>
    </source>
</evidence>
<dbReference type="InterPro" id="IPR036872">
    <property type="entry name" value="CH_dom_sf"/>
</dbReference>
<sequence length="168" mass="18469">MTPLVLDSEEGVGESCEEDLGLNLNGLGEEEKKEGFVEGRERVMIDIGKLDKFPTPWHLQILKRPCIPDLLMASLGMKVCSESLSTSLVLPSGAPIGWDISYHGSYDKSISDGIFFLELLSSVQPRAVNWGLITKELTGVTAEARYYFPAEIEPNSGMQRIMASFVSV</sequence>
<dbReference type="AlphaFoldDB" id="A0A9D5BPA2"/>
<organism evidence="1 2">
    <name type="scientific">Pisum sativum</name>
    <name type="common">Garden pea</name>
    <name type="synonym">Lathyrus oleraceus</name>
    <dbReference type="NCBI Taxonomy" id="3888"/>
    <lineage>
        <taxon>Eukaryota</taxon>
        <taxon>Viridiplantae</taxon>
        <taxon>Streptophyta</taxon>
        <taxon>Embryophyta</taxon>
        <taxon>Tracheophyta</taxon>
        <taxon>Spermatophyta</taxon>
        <taxon>Magnoliopsida</taxon>
        <taxon>eudicotyledons</taxon>
        <taxon>Gunneridae</taxon>
        <taxon>Pentapetalae</taxon>
        <taxon>rosids</taxon>
        <taxon>fabids</taxon>
        <taxon>Fabales</taxon>
        <taxon>Fabaceae</taxon>
        <taxon>Papilionoideae</taxon>
        <taxon>50 kb inversion clade</taxon>
        <taxon>NPAAA clade</taxon>
        <taxon>Hologalegina</taxon>
        <taxon>IRL clade</taxon>
        <taxon>Fabeae</taxon>
        <taxon>Lathyrus</taxon>
    </lineage>
</organism>
<accession>A0A9D5BPA2</accession>
<dbReference type="Proteomes" id="UP001058974">
    <property type="component" value="Chromosome 1"/>
</dbReference>
<keyword evidence="2" id="KW-1185">Reference proteome</keyword>
<comment type="caution">
    <text evidence="1">The sequence shown here is derived from an EMBL/GenBank/DDBJ whole genome shotgun (WGS) entry which is preliminary data.</text>
</comment>
<dbReference type="Gramene" id="Psat01G0506000-T1">
    <property type="protein sequence ID" value="KAI5447457.1"/>
    <property type="gene ID" value="KIW84_015060"/>
</dbReference>
<evidence type="ECO:0000313" key="2">
    <source>
        <dbReference type="Proteomes" id="UP001058974"/>
    </source>
</evidence>
<name>A0A9D5BPA2_PEA</name>
<dbReference type="Gene3D" id="1.10.418.10">
    <property type="entry name" value="Calponin-like domain"/>
    <property type="match status" value="1"/>
</dbReference>
<protein>
    <submittedName>
        <fullName evidence="1">Uncharacterized protein</fullName>
    </submittedName>
</protein>